<organism evidence="1 2">
    <name type="scientific">Georgenia halotolerans</name>
    <dbReference type="NCBI Taxonomy" id="3028317"/>
    <lineage>
        <taxon>Bacteria</taxon>
        <taxon>Bacillati</taxon>
        <taxon>Actinomycetota</taxon>
        <taxon>Actinomycetes</taxon>
        <taxon>Micrococcales</taxon>
        <taxon>Bogoriellaceae</taxon>
        <taxon>Georgenia</taxon>
    </lineage>
</organism>
<dbReference type="InterPro" id="IPR009218">
    <property type="entry name" value="HD_phosphohydro"/>
</dbReference>
<name>A0ABT5TSI5_9MICO</name>
<dbReference type="PANTHER" id="PTHR21174">
    <property type="match status" value="1"/>
</dbReference>
<dbReference type="Proteomes" id="UP001165561">
    <property type="component" value="Unassembled WGS sequence"/>
</dbReference>
<proteinExistence type="predicted"/>
<feature type="non-terminal residue" evidence="1">
    <location>
        <position position="135"/>
    </location>
</feature>
<accession>A0ABT5TSI5</accession>
<sequence length="135" mass="14978">MGVTDAPPWLLPAFVRTCLAAGATAPREEIEAAGQRLIDRWRESGRHFHDLRHVVDVLARVDELAEETHRPDVVRLAAWYHGAVFSSAAGKAYARSGGEDERASAELAREELTALGLPAKVTDRVHRLIVNLRRH</sequence>
<protein>
    <recommendedName>
        <fullName evidence="3">Metal-dependent phosphohydrolase</fullName>
    </recommendedName>
</protein>
<evidence type="ECO:0000313" key="2">
    <source>
        <dbReference type="Proteomes" id="UP001165561"/>
    </source>
</evidence>
<reference evidence="1" key="1">
    <citation type="submission" date="2023-02" db="EMBL/GenBank/DDBJ databases">
        <title>Georgenia sp.10Sc9-8, isolated from a soil sample collected from the Taklamakan desert.</title>
        <authorList>
            <person name="Liu S."/>
        </authorList>
    </citation>
    <scope>NUCLEOTIDE SEQUENCE</scope>
    <source>
        <strain evidence="1">10Sc9-8</strain>
    </source>
</reference>
<gene>
    <name evidence="1" type="ORF">PU560_00910</name>
</gene>
<dbReference type="SUPFAM" id="SSF109604">
    <property type="entry name" value="HD-domain/PDEase-like"/>
    <property type="match status" value="1"/>
</dbReference>
<dbReference type="EMBL" id="JARACI010000193">
    <property type="protein sequence ID" value="MDD9205021.1"/>
    <property type="molecule type" value="Genomic_DNA"/>
</dbReference>
<dbReference type="PANTHER" id="PTHR21174:SF0">
    <property type="entry name" value="HD PHOSPHOHYDROLASE FAMILY PROTEIN-RELATED"/>
    <property type="match status" value="1"/>
</dbReference>
<keyword evidence="2" id="KW-1185">Reference proteome</keyword>
<dbReference type="Gene3D" id="1.10.3210.10">
    <property type="entry name" value="Hypothetical protein af1432"/>
    <property type="match status" value="1"/>
</dbReference>
<comment type="caution">
    <text evidence="1">The sequence shown here is derived from an EMBL/GenBank/DDBJ whole genome shotgun (WGS) entry which is preliminary data.</text>
</comment>
<evidence type="ECO:0008006" key="3">
    <source>
        <dbReference type="Google" id="ProtNLM"/>
    </source>
</evidence>
<evidence type="ECO:0000313" key="1">
    <source>
        <dbReference type="EMBL" id="MDD9205021.1"/>
    </source>
</evidence>